<dbReference type="GO" id="GO:0071035">
    <property type="term" value="P:nuclear polyadenylation-dependent rRNA catabolic process"/>
    <property type="evidence" value="ECO:0007669"/>
    <property type="project" value="TreeGrafter"/>
</dbReference>
<evidence type="ECO:0000256" key="9">
    <source>
        <dbReference type="ARBA" id="ARBA00030617"/>
    </source>
</evidence>
<evidence type="ECO:0000256" key="5">
    <source>
        <dbReference type="ARBA" id="ARBA00022552"/>
    </source>
</evidence>
<dbReference type="GO" id="GO:0034475">
    <property type="term" value="P:U4 snRNA 3'-end processing"/>
    <property type="evidence" value="ECO:0007669"/>
    <property type="project" value="TreeGrafter"/>
</dbReference>
<proteinExistence type="inferred from homology"/>
<dbReference type="EMBL" id="KK583196">
    <property type="protein sequence ID" value="KDO31945.1"/>
    <property type="molecule type" value="Genomic_DNA"/>
</dbReference>
<reference evidence="12 13" key="1">
    <citation type="journal article" date="2013" name="PLoS Genet.">
        <title>Distinctive expansion of potential virulence genes in the genome of the oomycete fish pathogen Saprolegnia parasitica.</title>
        <authorList>
            <person name="Jiang R.H."/>
            <person name="de Bruijn I."/>
            <person name="Haas B.J."/>
            <person name="Belmonte R."/>
            <person name="Lobach L."/>
            <person name="Christie J."/>
            <person name="van den Ackerveken G."/>
            <person name="Bottin A."/>
            <person name="Bulone V."/>
            <person name="Diaz-Moreno S.M."/>
            <person name="Dumas B."/>
            <person name="Fan L."/>
            <person name="Gaulin E."/>
            <person name="Govers F."/>
            <person name="Grenville-Briggs L.J."/>
            <person name="Horner N.R."/>
            <person name="Levin J.Z."/>
            <person name="Mammella M."/>
            <person name="Meijer H.J."/>
            <person name="Morris P."/>
            <person name="Nusbaum C."/>
            <person name="Oome S."/>
            <person name="Phillips A.J."/>
            <person name="van Rooyen D."/>
            <person name="Rzeszutek E."/>
            <person name="Saraiva M."/>
            <person name="Secombes C.J."/>
            <person name="Seidl M.F."/>
            <person name="Snel B."/>
            <person name="Stassen J.H."/>
            <person name="Sykes S."/>
            <person name="Tripathy S."/>
            <person name="van den Berg H."/>
            <person name="Vega-Arreguin J.C."/>
            <person name="Wawra S."/>
            <person name="Young S.K."/>
            <person name="Zeng Q."/>
            <person name="Dieguez-Uribeondo J."/>
            <person name="Russ C."/>
            <person name="Tyler B.M."/>
            <person name="van West P."/>
        </authorList>
    </citation>
    <scope>NUCLEOTIDE SEQUENCE [LARGE SCALE GENOMIC DNA]</scope>
    <source>
        <strain evidence="12 13">CBS 223.65</strain>
    </source>
</reference>
<evidence type="ECO:0000259" key="10">
    <source>
        <dbReference type="Pfam" id="PF01138"/>
    </source>
</evidence>
<dbReference type="InterPro" id="IPR015847">
    <property type="entry name" value="ExoRNase_PH_dom2"/>
</dbReference>
<comment type="similarity">
    <text evidence="3">Belongs to the RNase PH family.</text>
</comment>
<dbReference type="RefSeq" id="XP_012197143.1">
    <property type="nucleotide sequence ID" value="XM_012341753.1"/>
</dbReference>
<keyword evidence="4" id="KW-0963">Cytoplasm</keyword>
<dbReference type="GO" id="GO:0071028">
    <property type="term" value="P:nuclear mRNA surveillance"/>
    <property type="evidence" value="ECO:0007669"/>
    <property type="project" value="TreeGrafter"/>
</dbReference>
<keyword evidence="7" id="KW-0694">RNA-binding</keyword>
<evidence type="ECO:0000256" key="4">
    <source>
        <dbReference type="ARBA" id="ARBA00022490"/>
    </source>
</evidence>
<dbReference type="GO" id="GO:0016075">
    <property type="term" value="P:rRNA catabolic process"/>
    <property type="evidence" value="ECO:0007669"/>
    <property type="project" value="TreeGrafter"/>
</dbReference>
<organism evidence="12 13">
    <name type="scientific">Saprolegnia parasitica (strain CBS 223.65)</name>
    <dbReference type="NCBI Taxonomy" id="695850"/>
    <lineage>
        <taxon>Eukaryota</taxon>
        <taxon>Sar</taxon>
        <taxon>Stramenopiles</taxon>
        <taxon>Oomycota</taxon>
        <taxon>Saprolegniomycetes</taxon>
        <taxon>Saprolegniales</taxon>
        <taxon>Saprolegniaceae</taxon>
        <taxon>Saprolegnia</taxon>
    </lineage>
</organism>
<dbReference type="GO" id="GO:0000176">
    <property type="term" value="C:nuclear exosome (RNase complex)"/>
    <property type="evidence" value="ECO:0007669"/>
    <property type="project" value="TreeGrafter"/>
</dbReference>
<dbReference type="InterPro" id="IPR036345">
    <property type="entry name" value="ExoRNase_PH_dom2_sf"/>
</dbReference>
<dbReference type="GeneID" id="24125689"/>
<feature type="domain" description="Exoribonuclease phosphorolytic" evidence="10">
    <location>
        <begin position="47"/>
        <end position="170"/>
    </location>
</feature>
<dbReference type="InterPro" id="IPR050590">
    <property type="entry name" value="Exosome_comp_Rrp42_subfam"/>
</dbReference>
<dbReference type="PANTHER" id="PTHR11097:SF9">
    <property type="entry name" value="EXOSOME COMPLEX COMPONENT RRP43"/>
    <property type="match status" value="1"/>
</dbReference>
<keyword evidence="8" id="KW-0539">Nucleus</keyword>
<dbReference type="Pfam" id="PF03725">
    <property type="entry name" value="RNase_PH_C"/>
    <property type="match status" value="1"/>
</dbReference>
<accession>A0A067CRQ7</accession>
<evidence type="ECO:0000313" key="12">
    <source>
        <dbReference type="EMBL" id="KDO31945.1"/>
    </source>
</evidence>
<keyword evidence="13" id="KW-1185">Reference proteome</keyword>
<protein>
    <recommendedName>
        <fullName evidence="9">Ribosomal RNA-processing protein 43</fullName>
    </recommendedName>
</protein>
<dbReference type="InterPro" id="IPR027408">
    <property type="entry name" value="PNPase/RNase_PH_dom_sf"/>
</dbReference>
<evidence type="ECO:0000256" key="2">
    <source>
        <dbReference type="ARBA" id="ARBA00004604"/>
    </source>
</evidence>
<dbReference type="GO" id="GO:0034476">
    <property type="term" value="P:U5 snRNA 3'-end processing"/>
    <property type="evidence" value="ECO:0007669"/>
    <property type="project" value="TreeGrafter"/>
</dbReference>
<evidence type="ECO:0000256" key="1">
    <source>
        <dbReference type="ARBA" id="ARBA00004496"/>
    </source>
</evidence>
<dbReference type="Pfam" id="PF01138">
    <property type="entry name" value="RNase_PH"/>
    <property type="match status" value="1"/>
</dbReference>
<dbReference type="GO" id="GO:0000467">
    <property type="term" value="P:exonucleolytic trimming to generate mature 3'-end of 5.8S rRNA from tricistronic rRNA transcript (SSU-rRNA, 5.8S rRNA, LSU-rRNA)"/>
    <property type="evidence" value="ECO:0007669"/>
    <property type="project" value="TreeGrafter"/>
</dbReference>
<name>A0A067CRQ7_SAPPC</name>
<dbReference type="AlphaFoldDB" id="A0A067CRQ7"/>
<dbReference type="InterPro" id="IPR020568">
    <property type="entry name" value="Ribosomal_Su5_D2-typ_SF"/>
</dbReference>
<sequence length="273" mass="29496">MAATSMHCSTELYEKLFAEDYVSRCLDSGVRPDARKLLDGRPVSMNRTKAGACLVKLGHSSALATIQFAVGTPAIATPDQGEVDLQVFLTGVCQSKFSTQRTTDEAQSLSSFLSRTLIGSQVINLRDLCIESGKCAWKLIISVLFLDHDGNALDTAFLATMMALRDLTFPAITVSSDFVVSLAPEGTDGLPLPVHQTLVPTTFGLYKDHVLLDPTAQEEDVLRGTVTILYNTNGEFCGVYKAGGSLIAGETLTRCMKLARARTLDTAARMQQH</sequence>
<evidence type="ECO:0000256" key="6">
    <source>
        <dbReference type="ARBA" id="ARBA00022835"/>
    </source>
</evidence>
<feature type="domain" description="Exoribonuclease phosphorolytic" evidence="11">
    <location>
        <begin position="200"/>
        <end position="261"/>
    </location>
</feature>
<dbReference type="KEGG" id="spar:SPRG_03161"/>
<dbReference type="GO" id="GO:0000177">
    <property type="term" value="C:cytoplasmic exosome (RNase complex)"/>
    <property type="evidence" value="ECO:0007669"/>
    <property type="project" value="TreeGrafter"/>
</dbReference>
<dbReference type="GO" id="GO:0035925">
    <property type="term" value="F:mRNA 3'-UTR AU-rich region binding"/>
    <property type="evidence" value="ECO:0007669"/>
    <property type="project" value="TreeGrafter"/>
</dbReference>
<dbReference type="Proteomes" id="UP000030745">
    <property type="component" value="Unassembled WGS sequence"/>
</dbReference>
<evidence type="ECO:0000259" key="11">
    <source>
        <dbReference type="Pfam" id="PF03725"/>
    </source>
</evidence>
<comment type="subcellular location">
    <subcellularLocation>
        <location evidence="1">Cytoplasm</location>
    </subcellularLocation>
    <subcellularLocation>
        <location evidence="2">Nucleus</location>
        <location evidence="2">Nucleolus</location>
    </subcellularLocation>
</comment>
<dbReference type="SUPFAM" id="SSF54211">
    <property type="entry name" value="Ribosomal protein S5 domain 2-like"/>
    <property type="match status" value="1"/>
</dbReference>
<dbReference type="VEuPathDB" id="FungiDB:SPRG_03161"/>
<dbReference type="InterPro" id="IPR001247">
    <property type="entry name" value="ExoRNase_PH_dom1"/>
</dbReference>
<dbReference type="STRING" id="695850.A0A067CRQ7"/>
<dbReference type="OrthoDB" id="45882at2759"/>
<evidence type="ECO:0000256" key="8">
    <source>
        <dbReference type="ARBA" id="ARBA00023242"/>
    </source>
</evidence>
<dbReference type="SUPFAM" id="SSF55666">
    <property type="entry name" value="Ribonuclease PH domain 2-like"/>
    <property type="match status" value="1"/>
</dbReference>
<dbReference type="Gene3D" id="3.30.230.70">
    <property type="entry name" value="GHMP Kinase, N-terminal domain"/>
    <property type="match status" value="1"/>
</dbReference>
<keyword evidence="6" id="KW-0271">Exosome</keyword>
<evidence type="ECO:0000256" key="3">
    <source>
        <dbReference type="ARBA" id="ARBA00006678"/>
    </source>
</evidence>
<dbReference type="OMA" id="MQPGEPF"/>
<gene>
    <name evidence="12" type="ORF">SPRG_03161</name>
</gene>
<dbReference type="PANTHER" id="PTHR11097">
    <property type="entry name" value="EXOSOME COMPLEX EXONUCLEASE RIBOSOMAL RNA PROCESSING PROTEIN"/>
    <property type="match status" value="1"/>
</dbReference>
<evidence type="ECO:0000256" key="7">
    <source>
        <dbReference type="ARBA" id="ARBA00022884"/>
    </source>
</evidence>
<dbReference type="GO" id="GO:0005730">
    <property type="term" value="C:nucleolus"/>
    <property type="evidence" value="ECO:0007669"/>
    <property type="project" value="UniProtKB-SubCell"/>
</dbReference>
<evidence type="ECO:0000313" key="13">
    <source>
        <dbReference type="Proteomes" id="UP000030745"/>
    </source>
</evidence>
<keyword evidence="5" id="KW-0698">rRNA processing</keyword>
<dbReference type="GO" id="GO:0071038">
    <property type="term" value="P:TRAMP-dependent tRNA surveillance pathway"/>
    <property type="evidence" value="ECO:0007669"/>
    <property type="project" value="TreeGrafter"/>
</dbReference>
<dbReference type="GO" id="GO:0034473">
    <property type="term" value="P:U1 snRNA 3'-end processing"/>
    <property type="evidence" value="ECO:0007669"/>
    <property type="project" value="TreeGrafter"/>
</dbReference>